<reference evidence="9 10" key="1">
    <citation type="journal article" date="2016" name="Int. J. Syst. Evol. Microbiol.">
        <title>Panacibacter ginsenosidivorans gen. nov., sp. nov., with ginsenoside converting activity isolated from soil of a ginseng field.</title>
        <authorList>
            <person name="Siddiqi M.Z."/>
            <person name="Muhammad Shafi S."/>
            <person name="Choi K.D."/>
            <person name="Im W.T."/>
        </authorList>
    </citation>
    <scope>NUCLEOTIDE SEQUENCE [LARGE SCALE GENOMIC DNA]</scope>
    <source>
        <strain evidence="9 10">Gsoil1550</strain>
    </source>
</reference>
<dbReference type="InterPro" id="IPR052162">
    <property type="entry name" value="Sensor_kinase/Photoreceptor"/>
</dbReference>
<dbReference type="Pfam" id="PF02518">
    <property type="entry name" value="HATPase_c"/>
    <property type="match status" value="1"/>
</dbReference>
<keyword evidence="3" id="KW-0597">Phosphoprotein</keyword>
<evidence type="ECO:0000259" key="6">
    <source>
        <dbReference type="PROSITE" id="PS50109"/>
    </source>
</evidence>
<dbReference type="SMART" id="SM00091">
    <property type="entry name" value="PAS"/>
    <property type="match status" value="2"/>
</dbReference>
<dbReference type="CDD" id="cd00130">
    <property type="entry name" value="PAS"/>
    <property type="match status" value="2"/>
</dbReference>
<dbReference type="SMART" id="SM00086">
    <property type="entry name" value="PAC"/>
    <property type="match status" value="2"/>
</dbReference>
<dbReference type="InterPro" id="IPR005467">
    <property type="entry name" value="His_kinase_dom"/>
</dbReference>
<feature type="domain" description="PAC" evidence="8">
    <location>
        <begin position="209"/>
        <end position="261"/>
    </location>
</feature>
<dbReference type="InterPro" id="IPR000700">
    <property type="entry name" value="PAS-assoc_C"/>
</dbReference>
<feature type="domain" description="PAS" evidence="7">
    <location>
        <begin position="133"/>
        <end position="206"/>
    </location>
</feature>
<keyword evidence="5" id="KW-0418">Kinase</keyword>
<dbReference type="RefSeq" id="WP_147189670.1">
    <property type="nucleotide sequence ID" value="NZ_CP042435.1"/>
</dbReference>
<dbReference type="PANTHER" id="PTHR43304">
    <property type="entry name" value="PHYTOCHROME-LIKE PROTEIN CPH1"/>
    <property type="match status" value="1"/>
</dbReference>
<feature type="domain" description="Histidine kinase" evidence="6">
    <location>
        <begin position="406"/>
        <end position="615"/>
    </location>
</feature>
<sequence>MLTENLVDETRFISPETFVNYLRWNIAANGEPLHTVFRKTISHIHNASEKSAEQAYLILKDDLKKAMELYARHAVSKGKISFEMVLRYHTIQGKTIYTLCKANITEWSKQGTALKMEGCHMDITMDKNAFAKDEEQHRLIIEGVNAGIWDLDVRTGQLWCSDKVYELIGYKRGEIESTYDIFFNELLHPDDVKRTVEMMSGHFKSSAPYINDIRLKHKDGTYHWFETAGKAKLNRAGRPVRVVGSLTNKDQRRRLLMELERYQFLINESTALIKAGSWEINFANDTLIWSPAMFELHETEEDFRPLIRNLFQFLQERDRIHFKALLKEAYHNGKAYDVTFESVTAKGNLKWIRTIGKPVINTDGSITTIRGITQDIHAQKLKDDQIKNSIDVITARNESLSNFAHIVSHNLRSHAGNMESILKLLDANSDPVQQKELLVYLKKISANLNQTIEHLTETVKAQNSSVIPRTNIVFSDTLNEVLDVLRPTINETNAIIVHDTAEYEEIEYIPAYLESIVLNLLSNAIKYRKPDIRPVIEIRTFFDKGRKCLSITDNGLGIDLSKHGDKLFGMYKTFHANPHAIGIGLFITKNQIESLGGCIIVESEPGKGTIFTIRF</sequence>
<evidence type="ECO:0000259" key="7">
    <source>
        <dbReference type="PROSITE" id="PS50112"/>
    </source>
</evidence>
<dbReference type="OrthoDB" id="5522855at2"/>
<dbReference type="PANTHER" id="PTHR43304:SF1">
    <property type="entry name" value="PAC DOMAIN-CONTAINING PROTEIN"/>
    <property type="match status" value="1"/>
</dbReference>
<dbReference type="GO" id="GO:0004673">
    <property type="term" value="F:protein histidine kinase activity"/>
    <property type="evidence" value="ECO:0007669"/>
    <property type="project" value="UniProtKB-EC"/>
</dbReference>
<dbReference type="Proteomes" id="UP000321533">
    <property type="component" value="Chromosome"/>
</dbReference>
<evidence type="ECO:0000256" key="4">
    <source>
        <dbReference type="ARBA" id="ARBA00022679"/>
    </source>
</evidence>
<dbReference type="InterPro" id="IPR036890">
    <property type="entry name" value="HATPase_C_sf"/>
</dbReference>
<dbReference type="EMBL" id="CP042435">
    <property type="protein sequence ID" value="QEC67863.1"/>
    <property type="molecule type" value="Genomic_DNA"/>
</dbReference>
<dbReference type="PROSITE" id="PS50112">
    <property type="entry name" value="PAS"/>
    <property type="match status" value="1"/>
</dbReference>
<evidence type="ECO:0000313" key="10">
    <source>
        <dbReference type="Proteomes" id="UP000321533"/>
    </source>
</evidence>
<dbReference type="PROSITE" id="PS50113">
    <property type="entry name" value="PAC"/>
    <property type="match status" value="2"/>
</dbReference>
<dbReference type="InterPro" id="IPR003594">
    <property type="entry name" value="HATPase_dom"/>
</dbReference>
<dbReference type="CDD" id="cd00075">
    <property type="entry name" value="HATPase"/>
    <property type="match status" value="1"/>
</dbReference>
<keyword evidence="10" id="KW-1185">Reference proteome</keyword>
<dbReference type="NCBIfam" id="TIGR00229">
    <property type="entry name" value="sensory_box"/>
    <property type="match status" value="1"/>
</dbReference>
<organism evidence="9 10">
    <name type="scientific">Panacibacter ginsenosidivorans</name>
    <dbReference type="NCBI Taxonomy" id="1813871"/>
    <lineage>
        <taxon>Bacteria</taxon>
        <taxon>Pseudomonadati</taxon>
        <taxon>Bacteroidota</taxon>
        <taxon>Chitinophagia</taxon>
        <taxon>Chitinophagales</taxon>
        <taxon>Chitinophagaceae</taxon>
        <taxon>Panacibacter</taxon>
    </lineage>
</organism>
<evidence type="ECO:0000256" key="2">
    <source>
        <dbReference type="ARBA" id="ARBA00012438"/>
    </source>
</evidence>
<dbReference type="PROSITE" id="PS50109">
    <property type="entry name" value="HIS_KIN"/>
    <property type="match status" value="1"/>
</dbReference>
<evidence type="ECO:0000256" key="5">
    <source>
        <dbReference type="ARBA" id="ARBA00022777"/>
    </source>
</evidence>
<dbReference type="SMART" id="SM00387">
    <property type="entry name" value="HATPase_c"/>
    <property type="match status" value="1"/>
</dbReference>
<accession>A0A5B8VA87</accession>
<feature type="domain" description="PAC" evidence="8">
    <location>
        <begin position="336"/>
        <end position="388"/>
    </location>
</feature>
<dbReference type="AlphaFoldDB" id="A0A5B8VA87"/>
<evidence type="ECO:0000256" key="1">
    <source>
        <dbReference type="ARBA" id="ARBA00000085"/>
    </source>
</evidence>
<dbReference type="InterPro" id="IPR004358">
    <property type="entry name" value="Sig_transdc_His_kin-like_C"/>
</dbReference>
<evidence type="ECO:0000256" key="3">
    <source>
        <dbReference type="ARBA" id="ARBA00022553"/>
    </source>
</evidence>
<dbReference type="Pfam" id="PF08447">
    <property type="entry name" value="PAS_3"/>
    <property type="match status" value="2"/>
</dbReference>
<proteinExistence type="predicted"/>
<dbReference type="KEGG" id="pgin:FRZ67_11340"/>
<dbReference type="PRINTS" id="PR00344">
    <property type="entry name" value="BCTRLSENSOR"/>
</dbReference>
<protein>
    <recommendedName>
        <fullName evidence="2">histidine kinase</fullName>
        <ecNumber evidence="2">2.7.13.3</ecNumber>
    </recommendedName>
</protein>
<name>A0A5B8VA87_9BACT</name>
<dbReference type="Gene3D" id="3.30.565.10">
    <property type="entry name" value="Histidine kinase-like ATPase, C-terminal domain"/>
    <property type="match status" value="1"/>
</dbReference>
<comment type="catalytic activity">
    <reaction evidence="1">
        <text>ATP + protein L-histidine = ADP + protein N-phospho-L-histidine.</text>
        <dbReference type="EC" id="2.7.13.3"/>
    </reaction>
</comment>
<dbReference type="EC" id="2.7.13.3" evidence="2"/>
<dbReference type="Gene3D" id="3.30.450.20">
    <property type="entry name" value="PAS domain"/>
    <property type="match status" value="2"/>
</dbReference>
<gene>
    <name evidence="9" type="ORF">FRZ67_11340</name>
</gene>
<dbReference type="SUPFAM" id="SSF55874">
    <property type="entry name" value="ATPase domain of HSP90 chaperone/DNA topoisomerase II/histidine kinase"/>
    <property type="match status" value="1"/>
</dbReference>
<dbReference type="InterPro" id="IPR035965">
    <property type="entry name" value="PAS-like_dom_sf"/>
</dbReference>
<dbReference type="InterPro" id="IPR013655">
    <property type="entry name" value="PAS_fold_3"/>
</dbReference>
<dbReference type="InterPro" id="IPR000014">
    <property type="entry name" value="PAS"/>
</dbReference>
<keyword evidence="4" id="KW-0808">Transferase</keyword>
<dbReference type="SUPFAM" id="SSF55785">
    <property type="entry name" value="PYP-like sensor domain (PAS domain)"/>
    <property type="match status" value="2"/>
</dbReference>
<evidence type="ECO:0000313" key="9">
    <source>
        <dbReference type="EMBL" id="QEC67863.1"/>
    </source>
</evidence>
<dbReference type="InterPro" id="IPR001610">
    <property type="entry name" value="PAC"/>
</dbReference>
<evidence type="ECO:0000259" key="8">
    <source>
        <dbReference type="PROSITE" id="PS50113"/>
    </source>
</evidence>